<dbReference type="eggNOG" id="COG0637">
    <property type="taxonomic scope" value="Bacteria"/>
</dbReference>
<dbReference type="SFLD" id="SFLDG01129">
    <property type="entry name" value="C1.5:_HAD__Beta-PGM__Phosphata"/>
    <property type="match status" value="1"/>
</dbReference>
<dbReference type="InterPro" id="IPR051540">
    <property type="entry name" value="S-2-haloacid_dehalogenase"/>
</dbReference>
<dbReference type="STRING" id="1009370.ALO_21801"/>
<dbReference type="InterPro" id="IPR023214">
    <property type="entry name" value="HAD_sf"/>
</dbReference>
<gene>
    <name evidence="2" type="ORF">ALO_21801</name>
</gene>
<organism evidence="2 3">
    <name type="scientific">Acetonema longum DSM 6540</name>
    <dbReference type="NCBI Taxonomy" id="1009370"/>
    <lineage>
        <taxon>Bacteria</taxon>
        <taxon>Bacillati</taxon>
        <taxon>Bacillota</taxon>
        <taxon>Negativicutes</taxon>
        <taxon>Acetonemataceae</taxon>
        <taxon>Acetonema</taxon>
    </lineage>
</organism>
<accession>F7NQG1</accession>
<dbReference type="Pfam" id="PF00702">
    <property type="entry name" value="Hydrolase"/>
    <property type="match status" value="1"/>
</dbReference>
<dbReference type="EMBL" id="AFGF01000294">
    <property type="protein sequence ID" value="EGO61739.1"/>
    <property type="molecule type" value="Genomic_DNA"/>
</dbReference>
<evidence type="ECO:0000313" key="2">
    <source>
        <dbReference type="EMBL" id="EGO61739.1"/>
    </source>
</evidence>
<keyword evidence="1 2" id="KW-0378">Hydrolase</keyword>
<dbReference type="SUPFAM" id="SSF56784">
    <property type="entry name" value="HAD-like"/>
    <property type="match status" value="1"/>
</dbReference>
<reference evidence="2 3" key="1">
    <citation type="journal article" date="2011" name="EMBO J.">
        <title>Structural diversity of bacterial flagellar motors.</title>
        <authorList>
            <person name="Chen S."/>
            <person name="Beeby M."/>
            <person name="Murphy G.E."/>
            <person name="Leadbetter J.R."/>
            <person name="Hendrixson D.R."/>
            <person name="Briegel A."/>
            <person name="Li Z."/>
            <person name="Shi J."/>
            <person name="Tocheva E.I."/>
            <person name="Muller A."/>
            <person name="Dobro M.J."/>
            <person name="Jensen G.J."/>
        </authorList>
    </citation>
    <scope>NUCLEOTIDE SEQUENCE [LARGE SCALE GENOMIC DNA]</scope>
    <source>
        <strain evidence="2 3">DSM 6540</strain>
    </source>
</reference>
<dbReference type="Gene3D" id="3.40.50.1000">
    <property type="entry name" value="HAD superfamily/HAD-like"/>
    <property type="match status" value="1"/>
</dbReference>
<dbReference type="PANTHER" id="PTHR43316">
    <property type="entry name" value="HYDROLASE, HALOACID DELAHOGENASE-RELATED"/>
    <property type="match status" value="1"/>
</dbReference>
<name>F7NQG1_9FIRM</name>
<evidence type="ECO:0000313" key="3">
    <source>
        <dbReference type="Proteomes" id="UP000003240"/>
    </source>
</evidence>
<keyword evidence="3" id="KW-1185">Reference proteome</keyword>
<protein>
    <submittedName>
        <fullName evidence="2">Hydrolase</fullName>
    </submittedName>
</protein>
<proteinExistence type="predicted"/>
<dbReference type="PANTHER" id="PTHR43316:SF3">
    <property type="entry name" value="HALOACID DEHALOGENASE, TYPE II (AFU_ORTHOLOGUE AFUA_2G07750)-RELATED"/>
    <property type="match status" value="1"/>
</dbReference>
<dbReference type="GO" id="GO:0016787">
    <property type="term" value="F:hydrolase activity"/>
    <property type="evidence" value="ECO:0007669"/>
    <property type="project" value="UniProtKB-KW"/>
</dbReference>
<comment type="caution">
    <text evidence="2">The sequence shown here is derived from an EMBL/GenBank/DDBJ whole genome shotgun (WGS) entry which is preliminary data.</text>
</comment>
<dbReference type="RefSeq" id="WP_004100204.1">
    <property type="nucleotide sequence ID" value="NZ_AFGF01000294.1"/>
</dbReference>
<dbReference type="AlphaFoldDB" id="F7NQG1"/>
<dbReference type="SFLD" id="SFLDS00003">
    <property type="entry name" value="Haloacid_Dehalogenase"/>
    <property type="match status" value="1"/>
</dbReference>
<dbReference type="InterPro" id="IPR036412">
    <property type="entry name" value="HAD-like_sf"/>
</dbReference>
<evidence type="ECO:0000256" key="1">
    <source>
        <dbReference type="ARBA" id="ARBA00022801"/>
    </source>
</evidence>
<dbReference type="Proteomes" id="UP000003240">
    <property type="component" value="Unassembled WGS sequence"/>
</dbReference>
<sequence length="238" mass="26141">MIQSVLFDLDGTLLPLDQQEFVKVYLNLLGRHVAPYADPKKFVGQLLSSTGVMIANRDKVKTNKAVFYEDFLPKIGVAEEVLAPALDLFYEQHFGQVRSVTQPSPAARQAVLAAIHAGCDVVVATNPIFPGNAVEQRLEWAGVADLDFKLITSYENSCFCKPHPEYYLEIADRIGRHPSECLMIGNDVEEDLIAGIVGMKTYLVTDCLLNAKGLEARPDYSSALSEVAESLPGIIRGK</sequence>